<proteinExistence type="predicted"/>
<dbReference type="Gene3D" id="1.10.1040.10">
    <property type="entry name" value="N-(1-d-carboxylethyl)-l-norvaline Dehydrogenase, domain 2"/>
    <property type="match status" value="1"/>
</dbReference>
<dbReference type="SUPFAM" id="SSF48179">
    <property type="entry name" value="6-phosphogluconate dehydrogenase C-terminal domain-like"/>
    <property type="match status" value="1"/>
</dbReference>
<dbReference type="GO" id="GO:0016616">
    <property type="term" value="F:oxidoreductase activity, acting on the CH-OH group of donors, NAD or NADP as acceptor"/>
    <property type="evidence" value="ECO:0007669"/>
    <property type="project" value="TreeGrafter"/>
</dbReference>
<dbReference type="InterPro" id="IPR050988">
    <property type="entry name" value="Mannitol_DH/Oxidoreductase"/>
</dbReference>
<dbReference type="InterPro" id="IPR013118">
    <property type="entry name" value="Mannitol_DH_C"/>
</dbReference>
<dbReference type="InterPro" id="IPR008927">
    <property type="entry name" value="6-PGluconate_DH-like_C_sf"/>
</dbReference>
<dbReference type="Gene3D" id="3.40.50.720">
    <property type="entry name" value="NAD(P)-binding Rossmann-like Domain"/>
    <property type="match status" value="1"/>
</dbReference>
<dbReference type="EC" id="1.1.1.-" evidence="4"/>
<dbReference type="EMBL" id="VSSQ01012032">
    <property type="protein sequence ID" value="MPM48279.1"/>
    <property type="molecule type" value="Genomic_DNA"/>
</dbReference>
<comment type="caution">
    <text evidence="4">The sequence shown here is derived from an EMBL/GenBank/DDBJ whole genome shotgun (WGS) entry which is preliminary data.</text>
</comment>
<reference evidence="4" key="1">
    <citation type="submission" date="2019-08" db="EMBL/GenBank/DDBJ databases">
        <authorList>
            <person name="Kucharzyk K."/>
            <person name="Murdoch R.W."/>
            <person name="Higgins S."/>
            <person name="Loffler F."/>
        </authorList>
    </citation>
    <scope>NUCLEOTIDE SEQUENCE</scope>
</reference>
<dbReference type="PANTHER" id="PTHR43362:SF1">
    <property type="entry name" value="MANNITOL DEHYDROGENASE 2-RELATED"/>
    <property type="match status" value="1"/>
</dbReference>
<keyword evidence="1 4" id="KW-0560">Oxidoreductase</keyword>
<feature type="domain" description="Mannitol dehydrogenase N-terminal" evidence="2">
    <location>
        <begin position="39"/>
        <end position="310"/>
    </location>
</feature>
<evidence type="ECO:0000259" key="3">
    <source>
        <dbReference type="Pfam" id="PF08125"/>
    </source>
</evidence>
<gene>
    <name evidence="4" type="primary">por_28</name>
    <name evidence="4" type="ORF">SDC9_95003</name>
</gene>
<protein>
    <submittedName>
        <fullName evidence="4">Polyol:NADP oxidoreductase</fullName>
        <ecNumber evidence="4">1.1.1.-</ecNumber>
    </submittedName>
</protein>
<organism evidence="4">
    <name type="scientific">bioreactor metagenome</name>
    <dbReference type="NCBI Taxonomy" id="1076179"/>
    <lineage>
        <taxon>unclassified sequences</taxon>
        <taxon>metagenomes</taxon>
        <taxon>ecological metagenomes</taxon>
    </lineage>
</organism>
<dbReference type="AlphaFoldDB" id="A0A645A517"/>
<evidence type="ECO:0000259" key="2">
    <source>
        <dbReference type="Pfam" id="PF01232"/>
    </source>
</evidence>
<dbReference type="InterPro" id="IPR013328">
    <property type="entry name" value="6PGD_dom2"/>
</dbReference>
<dbReference type="Pfam" id="PF08125">
    <property type="entry name" value="Mannitol_dh_C"/>
    <property type="match status" value="1"/>
</dbReference>
<evidence type="ECO:0000313" key="4">
    <source>
        <dbReference type="EMBL" id="MPM48279.1"/>
    </source>
</evidence>
<dbReference type="PANTHER" id="PTHR43362">
    <property type="entry name" value="MANNITOL DEHYDROGENASE DSF1-RELATED"/>
    <property type="match status" value="1"/>
</dbReference>
<accession>A0A645A517</accession>
<dbReference type="InterPro" id="IPR013131">
    <property type="entry name" value="Mannitol_DH_N"/>
</dbReference>
<feature type="domain" description="Mannitol dehydrogenase C-terminal" evidence="3">
    <location>
        <begin position="326"/>
        <end position="516"/>
    </location>
</feature>
<dbReference type="Pfam" id="PF01232">
    <property type="entry name" value="Mannitol_dh"/>
    <property type="match status" value="1"/>
</dbReference>
<dbReference type="SUPFAM" id="SSF51735">
    <property type="entry name" value="NAD(P)-binding Rossmann-fold domains"/>
    <property type="match status" value="1"/>
</dbReference>
<name>A0A645A517_9ZZZZ</name>
<sequence length="544" mass="60104">MVKLNLEDLKHRSEWSAAGIDIPSFDIDKMREHTKTHPRWVHIGPGNIFRGFIADLADRLLEAGEMESGITVVSTFDQQVISQIYEPYDDMALRVVMTADGRFFKKIVASVGEVLRADGDYPAEWARAKEIFADPGLQMVSFTITEKGYHIKGISGEYYPEVLDDFRSGASGAAPKNGMAAVAALLLERYKAGAHPIALVSMDNFSHNGDKLLDSVSAFAKEWCANGTAPDGFFGYVSDPKKVSFPWSMIDKITPRPDASVSKTLNDLGFESTELVITDKNTYIAPFVNTEAPQYLVIEDSFPNGRPPLEKAGVRFTERATVDLVERMKVCTCLNPLHTAMAVFGCLLGYTSIAAEMKDESIVRLIKRIGYVEGMPVVADPKIFVPADFIAEVIGERLPNPYIPDTPQRIATDTSQKLPIRYGETIKHYMERPDLDVNSLRAIPLVIAAWCRYLLALDDEGRPMELSPDPLAGELREYLGEVRFGDPDSVGESLRPILSSERIFGTDLFRAGLADSVAGYFKRMIAGPGAVRQTLDAETAAMKQ</sequence>
<dbReference type="InterPro" id="IPR036291">
    <property type="entry name" value="NAD(P)-bd_dom_sf"/>
</dbReference>
<evidence type="ECO:0000256" key="1">
    <source>
        <dbReference type="ARBA" id="ARBA00023002"/>
    </source>
</evidence>